<feature type="compositionally biased region" description="Basic residues" evidence="1">
    <location>
        <begin position="12"/>
        <end position="26"/>
    </location>
</feature>
<evidence type="ECO:0000313" key="2">
    <source>
        <dbReference type="EMBL" id="CCC94882.1"/>
    </source>
</evidence>
<feature type="compositionally biased region" description="Polar residues" evidence="1">
    <location>
        <begin position="27"/>
        <end position="36"/>
    </location>
</feature>
<feature type="region of interest" description="Disordered" evidence="1">
    <location>
        <begin position="1"/>
        <end position="36"/>
    </location>
</feature>
<proteinExistence type="predicted"/>
<dbReference type="EMBL" id="HE575324">
    <property type="protein sequence ID" value="CCC94882.1"/>
    <property type="molecule type" value="Genomic_DNA"/>
</dbReference>
<dbReference type="AlphaFoldDB" id="G0UZR3"/>
<evidence type="ECO:0000256" key="1">
    <source>
        <dbReference type="SAM" id="MobiDB-lite"/>
    </source>
</evidence>
<organism evidence="2">
    <name type="scientific">Trypanosoma congolense (strain IL3000)</name>
    <dbReference type="NCBI Taxonomy" id="1068625"/>
    <lineage>
        <taxon>Eukaryota</taxon>
        <taxon>Discoba</taxon>
        <taxon>Euglenozoa</taxon>
        <taxon>Kinetoplastea</taxon>
        <taxon>Metakinetoplastina</taxon>
        <taxon>Trypanosomatida</taxon>
        <taxon>Trypanosomatidae</taxon>
        <taxon>Trypanosoma</taxon>
        <taxon>Nannomonas</taxon>
    </lineage>
</organism>
<reference evidence="2" key="1">
    <citation type="journal article" date="2012" name="Proc. Natl. Acad. Sci. U.S.A.">
        <title>Antigenic diversity is generated by distinct evolutionary mechanisms in African trypanosome species.</title>
        <authorList>
            <person name="Jackson A.P."/>
            <person name="Berry A."/>
            <person name="Aslett M."/>
            <person name="Allison H.C."/>
            <person name="Burton P."/>
            <person name="Vavrova-Anderson J."/>
            <person name="Brown R."/>
            <person name="Browne H."/>
            <person name="Corton N."/>
            <person name="Hauser H."/>
            <person name="Gamble J."/>
            <person name="Gilderthorp R."/>
            <person name="Marcello L."/>
            <person name="McQuillan J."/>
            <person name="Otto T.D."/>
            <person name="Quail M.A."/>
            <person name="Sanders M.J."/>
            <person name="van Tonder A."/>
            <person name="Ginger M.L."/>
            <person name="Field M.C."/>
            <person name="Barry J.D."/>
            <person name="Hertz-Fowler C."/>
            <person name="Berriman M."/>
        </authorList>
    </citation>
    <scope>NUCLEOTIDE SEQUENCE</scope>
    <source>
        <strain evidence="2">IL3000</strain>
    </source>
</reference>
<sequence>MLTTLTGVPTRKMIRGLRKTASRTHGRSGSSATRRENCFTSAPSFSSTFRPSAATTTSLCLNAGLEVVPNSAVNNLQVAAASSARASAFNGLHRPVETPALGTRVGASGTPFPLHVVGVTTTAAAQNVRAPVALPHRRCTLRHFVFFLPEVNSTAKACGG</sequence>
<protein>
    <submittedName>
        <fullName evidence="2">Uncharacterized protein TCIL3000_11_2760</fullName>
    </submittedName>
</protein>
<dbReference type="VEuPathDB" id="TriTrypDB:TcIL3000.11.2760"/>
<accession>G0UZR3</accession>
<name>G0UZR3_TRYCI</name>
<gene>
    <name evidence="2" type="ORF">TCIL3000_11_2760</name>
</gene>